<protein>
    <recommendedName>
        <fullName evidence="2">Fungal lipase-type domain-containing protein</fullName>
    </recommendedName>
</protein>
<dbReference type="InterPro" id="IPR029058">
    <property type="entry name" value="AB_hydrolase_fold"/>
</dbReference>
<evidence type="ECO:0000313" key="3">
    <source>
        <dbReference type="EMBL" id="KAL3689897.1"/>
    </source>
</evidence>
<feature type="region of interest" description="Disordered" evidence="1">
    <location>
        <begin position="1"/>
        <end position="36"/>
    </location>
</feature>
<dbReference type="CDD" id="cd00519">
    <property type="entry name" value="Lipase_3"/>
    <property type="match status" value="1"/>
</dbReference>
<evidence type="ECO:0000259" key="2">
    <source>
        <dbReference type="Pfam" id="PF01764"/>
    </source>
</evidence>
<dbReference type="PANTHER" id="PTHR47418">
    <property type="entry name" value="ALPHA/BETA-HYDROLASES SUPERFAMILY PROTEIN"/>
    <property type="match status" value="1"/>
</dbReference>
<evidence type="ECO:0000313" key="4">
    <source>
        <dbReference type="Proteomes" id="UP001633002"/>
    </source>
</evidence>
<dbReference type="SUPFAM" id="SSF53474">
    <property type="entry name" value="alpha/beta-Hydrolases"/>
    <property type="match status" value="1"/>
</dbReference>
<dbReference type="Pfam" id="PF01764">
    <property type="entry name" value="Lipase_3"/>
    <property type="match status" value="1"/>
</dbReference>
<gene>
    <name evidence="3" type="ORF">R1sor_016206</name>
</gene>
<sequence length="573" mass="64073">MVLSEVGGAFRPKDENHEDTDDEKDEENTESPMSAEHWASVIHPSSQKLHFLPLSETELSDDQLPAAEQTIIAAVAASILYSVTGMSKWHFADLTLGLYKIYCRHTRERAMDTISGHRVTSNKQLQNMSHYLRWSWAAYEHTKKLVAMVLEVEEEDIIELHPVSAFGKPAYVIGLDHLKKAVVLGIRGTQSAVDVLTDLSPHGEALGDGYAHSGCLNSAKWLKETTLETLKGLLEKNDYKLVVTGHSLGAGAASLLTILLRETDENGLTALGIPPKCIKCWTYGCPPCVDKTTAMQAKYIKTVVHQDDIISRISPAALEDLRTEIVNTEWSDALREGSKRKKVVELAHLPKDILDKLEPVLHLEQGVRTAEDETWAAMVCIGDCIADTWSKAAAGEYGRVAAVITNWMMVVRNQLHVVHLKVRATFFGAIDHQLQLIDADRHNATITASNMAAEAVLTAKERKALLEQNRLYAPGILYHVIRRPLTDDEKPPKDYPHEKKEKNPSDPDPTYRCLVIRGNDPSSRFKRVILSHTFIDDHMLASIQKSLNNYDKWRPKNLTGPSFRTNGIYNFLV</sequence>
<feature type="domain" description="Fungal lipase-type" evidence="2">
    <location>
        <begin position="183"/>
        <end position="316"/>
    </location>
</feature>
<evidence type="ECO:0000256" key="1">
    <source>
        <dbReference type="SAM" id="MobiDB-lite"/>
    </source>
</evidence>
<dbReference type="Proteomes" id="UP001633002">
    <property type="component" value="Unassembled WGS sequence"/>
</dbReference>
<dbReference type="InterPro" id="IPR002921">
    <property type="entry name" value="Fungal_lipase-type"/>
</dbReference>
<proteinExistence type="predicted"/>
<organism evidence="3 4">
    <name type="scientific">Riccia sorocarpa</name>
    <dbReference type="NCBI Taxonomy" id="122646"/>
    <lineage>
        <taxon>Eukaryota</taxon>
        <taxon>Viridiplantae</taxon>
        <taxon>Streptophyta</taxon>
        <taxon>Embryophyta</taxon>
        <taxon>Marchantiophyta</taxon>
        <taxon>Marchantiopsida</taxon>
        <taxon>Marchantiidae</taxon>
        <taxon>Marchantiales</taxon>
        <taxon>Ricciaceae</taxon>
        <taxon>Riccia</taxon>
    </lineage>
</organism>
<name>A0ABD3HEC9_9MARC</name>
<feature type="compositionally biased region" description="Basic and acidic residues" evidence="1">
    <location>
        <begin position="487"/>
        <end position="505"/>
    </location>
</feature>
<dbReference type="EMBL" id="JBJQOH010000004">
    <property type="protein sequence ID" value="KAL3689897.1"/>
    <property type="molecule type" value="Genomic_DNA"/>
</dbReference>
<feature type="compositionally biased region" description="Acidic residues" evidence="1">
    <location>
        <begin position="17"/>
        <end position="29"/>
    </location>
</feature>
<comment type="caution">
    <text evidence="3">The sequence shown here is derived from an EMBL/GenBank/DDBJ whole genome shotgun (WGS) entry which is preliminary data.</text>
</comment>
<dbReference type="Gene3D" id="3.40.50.1820">
    <property type="entry name" value="alpha/beta hydrolase"/>
    <property type="match status" value="1"/>
</dbReference>
<accession>A0ABD3HEC9</accession>
<reference evidence="3 4" key="1">
    <citation type="submission" date="2024-09" db="EMBL/GenBank/DDBJ databases">
        <title>Chromosome-scale assembly of Riccia sorocarpa.</title>
        <authorList>
            <person name="Paukszto L."/>
        </authorList>
    </citation>
    <scope>NUCLEOTIDE SEQUENCE [LARGE SCALE GENOMIC DNA]</scope>
    <source>
        <strain evidence="3">LP-2024</strain>
        <tissue evidence="3">Aerial parts of the thallus</tissue>
    </source>
</reference>
<dbReference type="AlphaFoldDB" id="A0ABD3HEC9"/>
<feature type="region of interest" description="Disordered" evidence="1">
    <location>
        <begin position="487"/>
        <end position="510"/>
    </location>
</feature>
<keyword evidence="4" id="KW-1185">Reference proteome</keyword>